<keyword evidence="2" id="KW-0677">Repeat</keyword>
<dbReference type="PANTHER" id="PTHR11364">
    <property type="entry name" value="THIOSULFATE SULFERTANSFERASE"/>
    <property type="match status" value="1"/>
</dbReference>
<dbReference type="PANTHER" id="PTHR11364:SF27">
    <property type="entry name" value="SULFURTRANSFERASE"/>
    <property type="match status" value="1"/>
</dbReference>
<feature type="domain" description="Rhodanese" evidence="3">
    <location>
        <begin position="186"/>
        <end position="296"/>
    </location>
</feature>
<accession>A0A7W9DAF6</accession>
<name>A0A7W9DAF6_9MICC</name>
<keyword evidence="5" id="KW-1185">Reference proteome</keyword>
<dbReference type="CDD" id="cd01449">
    <property type="entry name" value="TST_Repeat_2"/>
    <property type="match status" value="1"/>
</dbReference>
<dbReference type="SUPFAM" id="SSF52821">
    <property type="entry name" value="Rhodanese/Cell cycle control phosphatase"/>
    <property type="match status" value="2"/>
</dbReference>
<dbReference type="InterPro" id="IPR001763">
    <property type="entry name" value="Rhodanese-like_dom"/>
</dbReference>
<sequence length="303" mass="32592">MTSHETSHADAHRRQPALIDAGELAARLQRGDRIVVLDVRWSLAAAAAKDPASDVPVGFDEYRDGHIPGALFVDLETELAAHASPDHGRHPLPSKTDFQETVRSLGLQKDDFVVVYDDLAGMSAARAWWLLGFAGFRTAVLDGGLTAWVASGRELETGSIPRPQASGVVIDWNRKPVLKHRDVDHFAQSGSLLDARAGERYRGETEPVDPRAGHVPGAISAPTSENVNESGHFKTTEALQKRFESLLSADVPVAVYCGSGVTAAHEILALDIAGIDAALYPGSWSQWSNDESLPLETGSHKSL</sequence>
<evidence type="ECO:0000313" key="4">
    <source>
        <dbReference type="EMBL" id="MBB5597409.1"/>
    </source>
</evidence>
<dbReference type="RefSeq" id="WP_246361586.1">
    <property type="nucleotide sequence ID" value="NZ_JACHBL010000001.1"/>
</dbReference>
<organism evidence="4 5">
    <name type="scientific">Neomicrococcus lactis</name>
    <dbReference type="NCBI Taxonomy" id="732241"/>
    <lineage>
        <taxon>Bacteria</taxon>
        <taxon>Bacillati</taxon>
        <taxon>Actinomycetota</taxon>
        <taxon>Actinomycetes</taxon>
        <taxon>Micrococcales</taxon>
        <taxon>Micrococcaceae</taxon>
        <taxon>Neomicrococcus</taxon>
    </lineage>
</organism>
<evidence type="ECO:0000256" key="1">
    <source>
        <dbReference type="ARBA" id="ARBA00022679"/>
    </source>
</evidence>
<evidence type="ECO:0000256" key="2">
    <source>
        <dbReference type="ARBA" id="ARBA00022737"/>
    </source>
</evidence>
<dbReference type="GO" id="GO:0016784">
    <property type="term" value="F:3-mercaptopyruvate sulfurtransferase activity"/>
    <property type="evidence" value="ECO:0007669"/>
    <property type="project" value="UniProtKB-EC"/>
</dbReference>
<keyword evidence="4" id="KW-0670">Pyruvate</keyword>
<dbReference type="EC" id="2.8.1.2" evidence="4"/>
<comment type="caution">
    <text evidence="4">The sequence shown here is derived from an EMBL/GenBank/DDBJ whole genome shotgun (WGS) entry which is preliminary data.</text>
</comment>
<dbReference type="Gene3D" id="3.40.250.10">
    <property type="entry name" value="Rhodanese-like domain"/>
    <property type="match status" value="2"/>
</dbReference>
<dbReference type="CDD" id="cd01448">
    <property type="entry name" value="TST_Repeat_1"/>
    <property type="match status" value="1"/>
</dbReference>
<dbReference type="AlphaFoldDB" id="A0A7W9DAF6"/>
<dbReference type="Pfam" id="PF00581">
    <property type="entry name" value="Rhodanese"/>
    <property type="match status" value="2"/>
</dbReference>
<reference evidence="4 5" key="1">
    <citation type="submission" date="2020-08" db="EMBL/GenBank/DDBJ databases">
        <title>Sequencing the genomes of 1000 actinobacteria strains.</title>
        <authorList>
            <person name="Klenk H.-P."/>
        </authorList>
    </citation>
    <scope>NUCLEOTIDE SEQUENCE [LARGE SCALE GENOMIC DNA]</scope>
    <source>
        <strain evidence="4 5">DSM 23694</strain>
    </source>
</reference>
<dbReference type="PROSITE" id="PS00380">
    <property type="entry name" value="RHODANESE_1"/>
    <property type="match status" value="1"/>
</dbReference>
<evidence type="ECO:0000259" key="3">
    <source>
        <dbReference type="PROSITE" id="PS50206"/>
    </source>
</evidence>
<dbReference type="InterPro" id="IPR045078">
    <property type="entry name" value="TST/MPST-like"/>
</dbReference>
<dbReference type="Proteomes" id="UP000523863">
    <property type="component" value="Unassembled WGS sequence"/>
</dbReference>
<dbReference type="InterPro" id="IPR036873">
    <property type="entry name" value="Rhodanese-like_dom_sf"/>
</dbReference>
<protein>
    <submittedName>
        <fullName evidence="4">Thiosulfate/3-mercaptopyruvate sulfurtransferase</fullName>
        <ecNumber evidence="4">2.8.1.1</ecNumber>
        <ecNumber evidence="4">2.8.1.2</ecNumber>
    </submittedName>
</protein>
<dbReference type="EMBL" id="JACHBL010000001">
    <property type="protein sequence ID" value="MBB5597409.1"/>
    <property type="molecule type" value="Genomic_DNA"/>
</dbReference>
<evidence type="ECO:0000313" key="5">
    <source>
        <dbReference type="Proteomes" id="UP000523863"/>
    </source>
</evidence>
<gene>
    <name evidence="4" type="ORF">BKA12_000489</name>
</gene>
<dbReference type="PROSITE" id="PS50206">
    <property type="entry name" value="RHODANESE_3"/>
    <property type="match status" value="2"/>
</dbReference>
<feature type="domain" description="Rhodanese" evidence="3">
    <location>
        <begin position="30"/>
        <end position="157"/>
    </location>
</feature>
<dbReference type="EC" id="2.8.1.1" evidence="4"/>
<keyword evidence="1 4" id="KW-0808">Transferase</keyword>
<dbReference type="SMART" id="SM00450">
    <property type="entry name" value="RHOD"/>
    <property type="match status" value="2"/>
</dbReference>
<dbReference type="InterPro" id="IPR001307">
    <property type="entry name" value="Thiosulphate_STrfase_CS"/>
</dbReference>
<dbReference type="GO" id="GO:0004792">
    <property type="term" value="F:thiosulfate-cyanide sulfurtransferase activity"/>
    <property type="evidence" value="ECO:0007669"/>
    <property type="project" value="UniProtKB-EC"/>
</dbReference>
<proteinExistence type="predicted"/>